<dbReference type="Gene3D" id="2.170.120.30">
    <property type="match status" value="2"/>
</dbReference>
<organism evidence="1 2">
    <name type="scientific">Anaerobutyricum soehngenii</name>
    <dbReference type="NCBI Taxonomy" id="105843"/>
    <lineage>
        <taxon>Bacteria</taxon>
        <taxon>Bacillati</taxon>
        <taxon>Bacillota</taxon>
        <taxon>Clostridia</taxon>
        <taxon>Lachnospirales</taxon>
        <taxon>Lachnospiraceae</taxon>
        <taxon>Anaerobutyricum</taxon>
    </lineage>
</organism>
<dbReference type="AlphaFoldDB" id="A0A6N7YIA7"/>
<dbReference type="EMBL" id="VULP01000034">
    <property type="protein sequence ID" value="MSU83184.1"/>
    <property type="molecule type" value="Genomic_DNA"/>
</dbReference>
<accession>A0A6N7YIA7</accession>
<evidence type="ECO:0000313" key="1">
    <source>
        <dbReference type="EMBL" id="MSU83184.1"/>
    </source>
</evidence>
<gene>
    <name evidence="1" type="ORF">FYJ25_12800</name>
</gene>
<dbReference type="InterPro" id="IPR053154">
    <property type="entry name" value="c-di-AMP_regulator"/>
</dbReference>
<dbReference type="Proteomes" id="UP000433359">
    <property type="component" value="Unassembled WGS sequence"/>
</dbReference>
<dbReference type="Gene3D" id="2.170.120.40">
    <property type="entry name" value="YbbR-like domain"/>
    <property type="match status" value="2"/>
</dbReference>
<evidence type="ECO:0000313" key="2">
    <source>
        <dbReference type="Proteomes" id="UP000433359"/>
    </source>
</evidence>
<protein>
    <recommendedName>
        <fullName evidence="3">YbbR-like domain-containing protein</fullName>
    </recommendedName>
</protein>
<name>A0A6N7YIA7_9FIRM</name>
<sequence length="427" mass="47048">MMIQVMQMYLKNGRTCCGMKSQKNNMWMKILSVVIAVLIWLFVANTNDPVITKRFYSIPVKITNEDALTKRGYAYEILDGEEVNITVKGKSSIVRSMGITDFQAVADFSKLSKVDAVPIDVTAKKYSDQLDITLGTTNTMKIKKDEVVTISVPVNITVKGNPAEGYAVGRATSTPNLIKVSGPENLLSSAKEIRATVSVDDISHDVTATDKPVLYDEEGKKISNNQIEFDTSSISIYVELWKTKTVDVKLSYTGEPAKNYHLVSFDYEPKQITIAAPDDTLESLDSITLDSVSIDGLKENYEKDIDLTQAVLPDDVILAGDDANDVKVKATIEKITSHKLSFEKKDINVTNNSNGYKVAYDKDNDYSILVDGPSSVVDSLAIKDFVPWIDVNGLEPGTHEVSLHVRDVEGVTVGATTKLKITLKENK</sequence>
<dbReference type="InterPro" id="IPR012505">
    <property type="entry name" value="YbbR"/>
</dbReference>
<dbReference type="PANTHER" id="PTHR37804">
    <property type="entry name" value="CDAA REGULATORY PROTEIN CDAR"/>
    <property type="match status" value="1"/>
</dbReference>
<dbReference type="PANTHER" id="PTHR37804:SF1">
    <property type="entry name" value="CDAA REGULATORY PROTEIN CDAR"/>
    <property type="match status" value="1"/>
</dbReference>
<comment type="caution">
    <text evidence="1">The sequence shown here is derived from an EMBL/GenBank/DDBJ whole genome shotgun (WGS) entry which is preliminary data.</text>
</comment>
<proteinExistence type="predicted"/>
<evidence type="ECO:0008006" key="3">
    <source>
        <dbReference type="Google" id="ProtNLM"/>
    </source>
</evidence>
<reference evidence="1 2" key="1">
    <citation type="submission" date="2019-08" db="EMBL/GenBank/DDBJ databases">
        <title>In-depth cultivation of the pig gut microbiome towards novel bacterial diversity and tailored functional studies.</title>
        <authorList>
            <person name="Wylensek D."/>
            <person name="Hitch T.C.A."/>
            <person name="Clavel T."/>
        </authorList>
    </citation>
    <scope>NUCLEOTIDE SEQUENCE [LARGE SCALE GENOMIC DNA]</scope>
    <source>
        <strain evidence="1 2">BSM-383-APC-4H</strain>
    </source>
</reference>
<dbReference type="Pfam" id="PF07949">
    <property type="entry name" value="YbbR"/>
    <property type="match status" value="2"/>
</dbReference>